<feature type="region of interest" description="Disordered" evidence="1">
    <location>
        <begin position="1"/>
        <end position="31"/>
    </location>
</feature>
<feature type="compositionally biased region" description="Low complexity" evidence="1">
    <location>
        <begin position="606"/>
        <end position="626"/>
    </location>
</feature>
<dbReference type="InterPro" id="IPR050235">
    <property type="entry name" value="CK1_Ser-Thr_kinase"/>
</dbReference>
<feature type="compositionally biased region" description="Polar residues" evidence="1">
    <location>
        <begin position="400"/>
        <end position="409"/>
    </location>
</feature>
<dbReference type="GO" id="GO:0005524">
    <property type="term" value="F:ATP binding"/>
    <property type="evidence" value="ECO:0007669"/>
    <property type="project" value="InterPro"/>
</dbReference>
<proteinExistence type="predicted"/>
<organism evidence="3 4">
    <name type="scientific">Panagrellus redivivus</name>
    <name type="common">Microworm</name>
    <dbReference type="NCBI Taxonomy" id="6233"/>
    <lineage>
        <taxon>Eukaryota</taxon>
        <taxon>Metazoa</taxon>
        <taxon>Ecdysozoa</taxon>
        <taxon>Nematoda</taxon>
        <taxon>Chromadorea</taxon>
        <taxon>Rhabditida</taxon>
        <taxon>Tylenchina</taxon>
        <taxon>Panagrolaimomorpha</taxon>
        <taxon>Panagrolaimoidea</taxon>
        <taxon>Panagrolaimidae</taxon>
        <taxon>Panagrellus</taxon>
    </lineage>
</organism>
<accession>A0A7E4V203</accession>
<feature type="compositionally biased region" description="Low complexity" evidence="1">
    <location>
        <begin position="421"/>
        <end position="430"/>
    </location>
</feature>
<dbReference type="Gene3D" id="1.10.510.10">
    <property type="entry name" value="Transferase(Phosphotransferase) domain 1"/>
    <property type="match status" value="1"/>
</dbReference>
<feature type="compositionally biased region" description="Pro residues" evidence="1">
    <location>
        <begin position="491"/>
        <end position="503"/>
    </location>
</feature>
<evidence type="ECO:0000313" key="4">
    <source>
        <dbReference type="WBParaSite" id="Pan_g15454.t1"/>
    </source>
</evidence>
<sequence length="645" mass="72030">MDDETRIRMMDIARKSSKGKKDHKSKKKDTGVGAVLMLQSTLSKIPEPPKKKMPTIQPGFQLSIRDLKGKPEETFTITKKVGSMNYLANRSGTPHTYFVKIESYESHNAPKQLKREILLLEELRKSAHAENFKNYFPHVSSKGRVKDAPSTEGFNFVIERYAPTPVNNLLQRFTYGDVARFANQSFQFIRYLHEELGWIHRNIGPNAFRFGTKKHPPARLTMVSFGYAVRFKPAMLGKPTKSPRKMVRRADPTFMPRSYYHVRDFLPKDDLEMWLFLIVYCMVPEAIKWDAKSNDVTALTMKEQFFCMDVTEGEYAVLPKSIQIIIKYLYKLDQKSVIDYKMIQTLLDNMGALEGVNHFNVDYDFLNNEFRTEPYQPWRPQPLEKLDSMPKKLKKPSKIPASSKNSSAAESDPFNEPVIFKAQGQGSSKKMQSKKGLKPKPPAAAPPKAVPNEFAEMPEDNDPFDMAAVIGEGDPSARPSPNEDEEEKIEPPPPPTPPTPRQPASPSKKPTLLMPLTPDKKKGPRRKPPCVKAPKGGRKVPPTPAASPAPDTPPSPAPAGNEATEGEEVASPNKQGEAVEPTGKTETVGESPGNEESQEQQFYDLTATNSSAVSASVATSKATPTVFSANKVPSTKDDEDPKEEL</sequence>
<reference evidence="4" key="2">
    <citation type="submission" date="2020-10" db="UniProtKB">
        <authorList>
            <consortium name="WormBaseParasite"/>
        </authorList>
    </citation>
    <scope>IDENTIFICATION</scope>
</reference>
<feature type="compositionally biased region" description="Basic and acidic residues" evidence="1">
    <location>
        <begin position="1"/>
        <end position="14"/>
    </location>
</feature>
<dbReference type="PROSITE" id="PS50011">
    <property type="entry name" value="PROTEIN_KINASE_DOM"/>
    <property type="match status" value="1"/>
</dbReference>
<feature type="compositionally biased region" description="Basic residues" evidence="1">
    <location>
        <begin position="15"/>
        <end position="27"/>
    </location>
</feature>
<dbReference type="SUPFAM" id="SSF56112">
    <property type="entry name" value="Protein kinase-like (PK-like)"/>
    <property type="match status" value="1"/>
</dbReference>
<feature type="compositionally biased region" description="Pro residues" evidence="1">
    <location>
        <begin position="541"/>
        <end position="557"/>
    </location>
</feature>
<dbReference type="InterPro" id="IPR000719">
    <property type="entry name" value="Prot_kinase_dom"/>
</dbReference>
<dbReference type="GO" id="GO:0004672">
    <property type="term" value="F:protein kinase activity"/>
    <property type="evidence" value="ECO:0007669"/>
    <property type="project" value="InterPro"/>
</dbReference>
<reference evidence="3" key="1">
    <citation type="journal article" date="2013" name="Genetics">
        <title>The draft genome and transcriptome of Panagrellus redivivus are shaped by the harsh demands of a free-living lifestyle.</title>
        <authorList>
            <person name="Srinivasan J."/>
            <person name="Dillman A.R."/>
            <person name="Macchietto M.G."/>
            <person name="Heikkinen L."/>
            <person name="Lakso M."/>
            <person name="Fracchia K.M."/>
            <person name="Antoshechkin I."/>
            <person name="Mortazavi A."/>
            <person name="Wong G."/>
            <person name="Sternberg P.W."/>
        </authorList>
    </citation>
    <scope>NUCLEOTIDE SEQUENCE [LARGE SCALE GENOMIC DNA]</scope>
    <source>
        <strain evidence="3">MT8872</strain>
    </source>
</reference>
<dbReference type="InterPro" id="IPR011009">
    <property type="entry name" value="Kinase-like_dom_sf"/>
</dbReference>
<evidence type="ECO:0000313" key="3">
    <source>
        <dbReference type="Proteomes" id="UP000492821"/>
    </source>
</evidence>
<keyword evidence="3" id="KW-1185">Reference proteome</keyword>
<protein>
    <submittedName>
        <fullName evidence="4">Protein kinase domain-containing protein</fullName>
    </submittedName>
</protein>
<feature type="compositionally biased region" description="Pro residues" evidence="1">
    <location>
        <begin position="439"/>
        <end position="449"/>
    </location>
</feature>
<name>A0A7E4V203_PANRE</name>
<dbReference type="Proteomes" id="UP000492821">
    <property type="component" value="Unassembled WGS sequence"/>
</dbReference>
<dbReference type="PANTHER" id="PTHR11909">
    <property type="entry name" value="CASEIN KINASE-RELATED"/>
    <property type="match status" value="1"/>
</dbReference>
<evidence type="ECO:0000256" key="1">
    <source>
        <dbReference type="SAM" id="MobiDB-lite"/>
    </source>
</evidence>
<feature type="region of interest" description="Disordered" evidence="1">
    <location>
        <begin position="390"/>
        <end position="645"/>
    </location>
</feature>
<dbReference type="WBParaSite" id="Pan_g15454.t1">
    <property type="protein sequence ID" value="Pan_g15454.t1"/>
    <property type="gene ID" value="Pan_g15454"/>
</dbReference>
<feature type="domain" description="Protein kinase" evidence="2">
    <location>
        <begin position="75"/>
        <end position="347"/>
    </location>
</feature>
<evidence type="ECO:0000259" key="2">
    <source>
        <dbReference type="PROSITE" id="PS50011"/>
    </source>
</evidence>
<dbReference type="AlphaFoldDB" id="A0A7E4V203"/>